<feature type="compositionally biased region" description="Polar residues" evidence="1">
    <location>
        <begin position="68"/>
        <end position="77"/>
    </location>
</feature>
<comment type="caution">
    <text evidence="2">The sequence shown here is derived from an EMBL/GenBank/DDBJ whole genome shotgun (WGS) entry which is preliminary data.</text>
</comment>
<feature type="compositionally biased region" description="Low complexity" evidence="1">
    <location>
        <begin position="41"/>
        <end position="56"/>
    </location>
</feature>
<keyword evidence="3" id="KW-1185">Reference proteome</keyword>
<feature type="region of interest" description="Disordered" evidence="1">
    <location>
        <begin position="41"/>
        <end position="114"/>
    </location>
</feature>
<organism evidence="2 3">
    <name type="scientific">Oryza meyeriana var. granulata</name>
    <dbReference type="NCBI Taxonomy" id="110450"/>
    <lineage>
        <taxon>Eukaryota</taxon>
        <taxon>Viridiplantae</taxon>
        <taxon>Streptophyta</taxon>
        <taxon>Embryophyta</taxon>
        <taxon>Tracheophyta</taxon>
        <taxon>Spermatophyta</taxon>
        <taxon>Magnoliopsida</taxon>
        <taxon>Liliopsida</taxon>
        <taxon>Poales</taxon>
        <taxon>Poaceae</taxon>
        <taxon>BOP clade</taxon>
        <taxon>Oryzoideae</taxon>
        <taxon>Oryzeae</taxon>
        <taxon>Oryzinae</taxon>
        <taxon>Oryza</taxon>
        <taxon>Oryza meyeriana</taxon>
    </lineage>
</organism>
<evidence type="ECO:0000313" key="2">
    <source>
        <dbReference type="EMBL" id="KAF0921225.1"/>
    </source>
</evidence>
<protein>
    <submittedName>
        <fullName evidence="2">Uncharacterized protein</fullName>
    </submittedName>
</protein>
<dbReference type="EMBL" id="SPHZ02000005">
    <property type="protein sequence ID" value="KAF0921225.1"/>
    <property type="molecule type" value="Genomic_DNA"/>
</dbReference>
<reference evidence="2 3" key="1">
    <citation type="submission" date="2019-11" db="EMBL/GenBank/DDBJ databases">
        <title>Whole genome sequence of Oryza granulata.</title>
        <authorList>
            <person name="Li W."/>
        </authorList>
    </citation>
    <scope>NUCLEOTIDE SEQUENCE [LARGE SCALE GENOMIC DNA]</scope>
    <source>
        <strain evidence="3">cv. Menghai</strain>
        <tissue evidence="2">Leaf</tissue>
    </source>
</reference>
<gene>
    <name evidence="2" type="ORF">E2562_039361</name>
</gene>
<sequence>MTPPPPPLQPAATMSSPSSSCWCCCFDGGRRLSLLLTRRLSQREAASPSSLPDPASGMTEWLGVPGLTATTTQKVTQGGNGHGEKRMPRRRGGGPIGDDQGRKSPCRTVVWAVE</sequence>
<name>A0A6G1E7Z7_9ORYZ</name>
<dbReference type="AlphaFoldDB" id="A0A6G1E7Z7"/>
<proteinExistence type="predicted"/>
<evidence type="ECO:0000313" key="3">
    <source>
        <dbReference type="Proteomes" id="UP000479710"/>
    </source>
</evidence>
<accession>A0A6G1E7Z7</accession>
<evidence type="ECO:0000256" key="1">
    <source>
        <dbReference type="SAM" id="MobiDB-lite"/>
    </source>
</evidence>
<dbReference type="Proteomes" id="UP000479710">
    <property type="component" value="Unassembled WGS sequence"/>
</dbReference>